<sequence>MSAFNFLNIPGNAASPVDLVGLVQRQLEGEAVDLKSCYLNIQGQAFSESQLNGRKTLVAFDLAELNPAWYEKELEQARIKKIREVQSTKLNDKTYPDANFYILSFLVACLDYYTKISFEEIDRLSGNLLESLNTKLLFLSFLEENFTESFEEIDLKEFYLAHARELAAGEYTKLLDKVKFKETDIIINALASASSSHVICQDANFFSAEQVLKLNEKASRGITALYAQLASTLKSPKQHFDHNFESLIHSNQYFKIKPIYNAMYLHAEYVAHALTKQEGVAQHAVRFAYGYIYPLLNSDIARFLNGDKDVTAEGLNQFIDEQYLKYQTVVESVLMSYLSSFTDVSLRENRAGWLAENTAVNMDLISTCNDNGRLTYVEGSRSLSSLKTSQYALTGKAAGELLSTYPEVGLQQVYAKNLVEGSKIDSRLNKLQKLTEERFARYGEQYREDNLAKLACAVIGDYATGRWRWRSHFKKEGQHFLQEHRDLLGKGQLTSADKWRLLQAVRALHSQIHSSADFSDSSSFSTRLAFLEAKISEQLEFECEAKFKEVEADMQRELVGVTTSKGAKDLLEKVHALEKQVDRSLADMGGPFRMRLVLLESKVFEMLENISLEEALNAAVLAGYDQVVKVESAREALIMQAGLEKLAMQEQCQTLSVMSR</sequence>
<evidence type="ECO:0000313" key="1">
    <source>
        <dbReference type="EMBL" id="QGO06594.1"/>
    </source>
</evidence>
<keyword evidence="2" id="KW-1185">Reference proteome</keyword>
<dbReference type="RefSeq" id="WP_054300439.1">
    <property type="nucleotide sequence ID" value="NZ_CP012413.1"/>
</dbReference>
<reference evidence="1 2" key="1">
    <citation type="submission" date="2019-04" db="EMBL/GenBank/DDBJ databases">
        <title>Complete genome sequencing of Piscirickettsia salmonis strain Psal-009.</title>
        <authorList>
            <person name="Schober I."/>
            <person name="Bunk B."/>
            <person name="Sproer C."/>
            <person name="Carril G.P."/>
            <person name="Riedel T."/>
            <person name="Flores-Herrera P.A."/>
            <person name="Nourdin-Galindo G."/>
            <person name="Marshall S.H."/>
            <person name="Overmann J."/>
        </authorList>
    </citation>
    <scope>NUCLEOTIDE SEQUENCE [LARGE SCALE GENOMIC DNA]</scope>
    <source>
        <strain evidence="1 2">Psal-009</strain>
    </source>
</reference>
<organism evidence="1 2">
    <name type="scientific">Piscirickettsia salmonis</name>
    <dbReference type="NCBI Taxonomy" id="1238"/>
    <lineage>
        <taxon>Bacteria</taxon>
        <taxon>Pseudomonadati</taxon>
        <taxon>Pseudomonadota</taxon>
        <taxon>Gammaproteobacteria</taxon>
        <taxon>Thiotrichales</taxon>
        <taxon>Piscirickettsiaceae</taxon>
        <taxon>Piscirickettsia</taxon>
    </lineage>
</organism>
<dbReference type="EMBL" id="CP038908">
    <property type="protein sequence ID" value="QGO06594.1"/>
    <property type="molecule type" value="Genomic_DNA"/>
</dbReference>
<proteinExistence type="predicted"/>
<protein>
    <submittedName>
        <fullName evidence="1">Uncharacterized protein</fullName>
    </submittedName>
</protein>
<name>A0A9Q6PVE3_PISSA</name>
<dbReference type="AlphaFoldDB" id="A0A9Q6PVE3"/>
<accession>A0A9Q6PVE3</accession>
<gene>
    <name evidence="1" type="ORF">Psal009_02509</name>
</gene>
<evidence type="ECO:0000313" key="2">
    <source>
        <dbReference type="Proteomes" id="UP000422232"/>
    </source>
</evidence>
<dbReference type="Proteomes" id="UP000422232">
    <property type="component" value="Chromosome"/>
</dbReference>